<dbReference type="GO" id="GO:0016813">
    <property type="term" value="F:hydrolase activity, acting on carbon-nitrogen (but not peptide) bonds, in linear amidines"/>
    <property type="evidence" value="ECO:0007669"/>
    <property type="project" value="UniProtKB-ARBA"/>
</dbReference>
<comment type="caution">
    <text evidence="1">The sequence shown here is derived from an EMBL/GenBank/DDBJ whole genome shotgun (WGS) entry which is preliminary data.</text>
</comment>
<dbReference type="Pfam" id="PF00491">
    <property type="entry name" value="Arginase"/>
    <property type="match status" value="1"/>
</dbReference>
<sequence>MLSVFKQLWKRRYHPVMDNKLSVFTVCEAIKPQTNAQFEDAESLLDTAYDWLSAQHYSHSMRNAGHFPILTAYKSERPYFENPMAGHDFKEKLVEQLTIGAMPLLISNCHEALLDVFPSLLIEREEVGIININAHLLMDQCLDLTMGSMLHFALNRFNECRAFNIGIDGSKCDKKQLEYAEDMGCDWLMADEVNYRGRALLKEQLARFISHCDKLVITIDLPSISKHNSSSEKRKLDIAMVLRALRQSLASNKVLLIQLVGAQEQHIYSKATQLLVQEIGEFYQ</sequence>
<keyword evidence="2" id="KW-1185">Reference proteome</keyword>
<dbReference type="EMBL" id="BBMR01000002">
    <property type="protein sequence ID" value="GAL17828.1"/>
    <property type="molecule type" value="Genomic_DNA"/>
</dbReference>
<dbReference type="OrthoDB" id="5902234at2"/>
<dbReference type="InterPro" id="IPR006035">
    <property type="entry name" value="Ureohydrolase"/>
</dbReference>
<proteinExistence type="predicted"/>
<dbReference type="InterPro" id="IPR023696">
    <property type="entry name" value="Ureohydrolase_dom_sf"/>
</dbReference>
<evidence type="ECO:0000313" key="1">
    <source>
        <dbReference type="EMBL" id="GAL17828.1"/>
    </source>
</evidence>
<dbReference type="Gene3D" id="3.40.800.10">
    <property type="entry name" value="Ureohydrolase domain"/>
    <property type="match status" value="1"/>
</dbReference>
<protein>
    <submittedName>
        <fullName evidence="1">Arginase arginase family</fullName>
    </submittedName>
</protein>
<accession>A0A090RTD2</accession>
<gene>
    <name evidence="1" type="ORF">JCM19235_6381</name>
</gene>
<dbReference type="AlphaFoldDB" id="A0A090RTD2"/>
<reference evidence="1 2" key="1">
    <citation type="submission" date="2014-09" db="EMBL/GenBank/DDBJ databases">
        <title>Vibrio maritimus JCM 19235. (C45) whole genome shotgun sequence.</title>
        <authorList>
            <person name="Sawabe T."/>
            <person name="Meirelles P."/>
            <person name="Nakanishi M."/>
            <person name="Sayaka M."/>
            <person name="Hattori M."/>
            <person name="Ohkuma M."/>
        </authorList>
    </citation>
    <scope>NUCLEOTIDE SEQUENCE [LARGE SCALE GENOMIC DNA]</scope>
    <source>
        <strain evidence="2">JCM19235</strain>
    </source>
</reference>
<organism evidence="1 2">
    <name type="scientific">Vibrio maritimus</name>
    <dbReference type="NCBI Taxonomy" id="990268"/>
    <lineage>
        <taxon>Bacteria</taxon>
        <taxon>Pseudomonadati</taxon>
        <taxon>Pseudomonadota</taxon>
        <taxon>Gammaproteobacteria</taxon>
        <taxon>Vibrionales</taxon>
        <taxon>Vibrionaceae</taxon>
        <taxon>Vibrio</taxon>
    </lineage>
</organism>
<dbReference type="SUPFAM" id="SSF52768">
    <property type="entry name" value="Arginase/deacetylase"/>
    <property type="match status" value="1"/>
</dbReference>
<name>A0A090RTD2_9VIBR</name>
<dbReference type="Proteomes" id="UP000029228">
    <property type="component" value="Unassembled WGS sequence"/>
</dbReference>
<dbReference type="GO" id="GO:0046872">
    <property type="term" value="F:metal ion binding"/>
    <property type="evidence" value="ECO:0007669"/>
    <property type="project" value="InterPro"/>
</dbReference>
<evidence type="ECO:0000313" key="2">
    <source>
        <dbReference type="Proteomes" id="UP000029228"/>
    </source>
</evidence>
<dbReference type="STRING" id="990268.JCM19235_6381"/>